<keyword evidence="3" id="KW-1133">Transmembrane helix</keyword>
<comment type="subcellular location">
    <subcellularLocation>
        <location evidence="1">Membrane</location>
    </subcellularLocation>
</comment>
<evidence type="ECO:0000256" key="8">
    <source>
        <dbReference type="SAM" id="SignalP"/>
    </source>
</evidence>
<dbReference type="Pfam" id="PF07686">
    <property type="entry name" value="V-set"/>
    <property type="match status" value="1"/>
</dbReference>
<dbReference type="InterPro" id="IPR003597">
    <property type="entry name" value="Ig_C1-set"/>
</dbReference>
<dbReference type="InterPro" id="IPR013783">
    <property type="entry name" value="Ig-like_fold"/>
</dbReference>
<dbReference type="GeneTree" id="ENSGT00940000163891"/>
<reference evidence="10" key="2">
    <citation type="submission" date="2025-08" db="UniProtKB">
        <authorList>
            <consortium name="Ensembl"/>
        </authorList>
    </citation>
    <scope>IDENTIFICATION</scope>
</reference>
<dbReference type="PANTHER" id="PTHR19256:SF65">
    <property type="entry name" value="T CELL RECEPTOR GAMMA CONSTANT 1-RELATED"/>
    <property type="match status" value="1"/>
</dbReference>
<dbReference type="Proteomes" id="UP000694620">
    <property type="component" value="Chromosome 12"/>
</dbReference>
<evidence type="ECO:0000256" key="6">
    <source>
        <dbReference type="ARBA" id="ARBA00023170"/>
    </source>
</evidence>
<evidence type="ECO:0000313" key="11">
    <source>
        <dbReference type="Proteomes" id="UP000694620"/>
    </source>
</evidence>
<dbReference type="SUPFAM" id="SSF48726">
    <property type="entry name" value="Immunoglobulin"/>
    <property type="match status" value="2"/>
</dbReference>
<dbReference type="FunFam" id="2.60.40.10:FF:000283">
    <property type="entry name" value="Immunoglobulin kappa constant"/>
    <property type="match status" value="1"/>
</dbReference>
<dbReference type="Gene3D" id="2.60.40.10">
    <property type="entry name" value="Immunoglobulins"/>
    <property type="match status" value="2"/>
</dbReference>
<evidence type="ECO:0000256" key="1">
    <source>
        <dbReference type="ARBA" id="ARBA00004370"/>
    </source>
</evidence>
<keyword evidence="5" id="KW-1015">Disulfide bond</keyword>
<dbReference type="SMART" id="SM00409">
    <property type="entry name" value="IG"/>
    <property type="match status" value="2"/>
</dbReference>
<sequence length="251" mass="27639">MQSAGNMDLWVTLYCMAFWMTCVSCQKVLTQPAVMSGNLRGTASISCNIQRDDNRYVSWQKQVPGSPPQFILRFYHSNSAPDYYGNGFSSSRFTSKAQNKIDYQLIISNMEASDSAVYYCCTWDTSASAWVFGKGTKLIVSDANLLPPSVTIIPQVPENLADSDTVTLVCIANKLSVSLADLKWTSDGTEVTSNVQTSDPVQDSDKTYSISSYLSITGREWKADKVYVCTASQGRLSSSASQQVQYSKCSK</sequence>
<dbReference type="AlphaFoldDB" id="A0A8C4SMW3"/>
<organism evidence="10 11">
    <name type="scientific">Erpetoichthys calabaricus</name>
    <name type="common">Rope fish</name>
    <name type="synonym">Calamoichthys calabaricus</name>
    <dbReference type="NCBI Taxonomy" id="27687"/>
    <lineage>
        <taxon>Eukaryota</taxon>
        <taxon>Metazoa</taxon>
        <taxon>Chordata</taxon>
        <taxon>Craniata</taxon>
        <taxon>Vertebrata</taxon>
        <taxon>Euteleostomi</taxon>
        <taxon>Actinopterygii</taxon>
        <taxon>Polypteriformes</taxon>
        <taxon>Polypteridae</taxon>
        <taxon>Erpetoichthys</taxon>
    </lineage>
</organism>
<dbReference type="InterPro" id="IPR013106">
    <property type="entry name" value="Ig_V-set"/>
</dbReference>
<keyword evidence="11" id="KW-1185">Reference proteome</keyword>
<evidence type="ECO:0000256" key="5">
    <source>
        <dbReference type="ARBA" id="ARBA00023157"/>
    </source>
</evidence>
<name>A0A8C4SMW3_ERPCA</name>
<evidence type="ECO:0000256" key="3">
    <source>
        <dbReference type="ARBA" id="ARBA00022989"/>
    </source>
</evidence>
<dbReference type="CDD" id="cd00099">
    <property type="entry name" value="IgV"/>
    <property type="match status" value="1"/>
</dbReference>
<evidence type="ECO:0000256" key="4">
    <source>
        <dbReference type="ARBA" id="ARBA00023136"/>
    </source>
</evidence>
<keyword evidence="2" id="KW-0812">Transmembrane</keyword>
<reference evidence="10" key="1">
    <citation type="submission" date="2021-06" db="EMBL/GenBank/DDBJ databases">
        <authorList>
            <consortium name="Wellcome Sanger Institute Data Sharing"/>
        </authorList>
    </citation>
    <scope>NUCLEOTIDE SEQUENCE [LARGE SCALE GENOMIC DNA]</scope>
</reference>
<dbReference type="Pfam" id="PF07654">
    <property type="entry name" value="C1-set"/>
    <property type="match status" value="1"/>
</dbReference>
<proteinExistence type="predicted"/>
<dbReference type="InterPro" id="IPR007110">
    <property type="entry name" value="Ig-like_dom"/>
</dbReference>
<dbReference type="InterPro" id="IPR003599">
    <property type="entry name" value="Ig_sub"/>
</dbReference>
<evidence type="ECO:0000259" key="9">
    <source>
        <dbReference type="PROSITE" id="PS50835"/>
    </source>
</evidence>
<keyword evidence="8" id="KW-0732">Signal</keyword>
<dbReference type="InterPro" id="IPR036179">
    <property type="entry name" value="Ig-like_dom_sf"/>
</dbReference>
<evidence type="ECO:0000256" key="7">
    <source>
        <dbReference type="ARBA" id="ARBA00023319"/>
    </source>
</evidence>
<dbReference type="PROSITE" id="PS50835">
    <property type="entry name" value="IG_LIKE"/>
    <property type="match status" value="2"/>
</dbReference>
<accession>A0A8C4SMW3</accession>
<evidence type="ECO:0000313" key="10">
    <source>
        <dbReference type="Ensembl" id="ENSECRP00000017037.1"/>
    </source>
</evidence>
<keyword evidence="7" id="KW-0393">Immunoglobulin domain</keyword>
<feature type="domain" description="Ig-like" evidence="9">
    <location>
        <begin position="148"/>
        <end position="245"/>
    </location>
</feature>
<keyword evidence="4" id="KW-0472">Membrane</keyword>
<dbReference type="SMART" id="SM00406">
    <property type="entry name" value="IGv"/>
    <property type="match status" value="1"/>
</dbReference>
<reference evidence="10" key="3">
    <citation type="submission" date="2025-09" db="UniProtKB">
        <authorList>
            <consortium name="Ensembl"/>
        </authorList>
    </citation>
    <scope>IDENTIFICATION</scope>
</reference>
<dbReference type="InterPro" id="IPR051117">
    <property type="entry name" value="TRG_var/const_region"/>
</dbReference>
<keyword evidence="6" id="KW-0675">Receptor</keyword>
<feature type="chain" id="PRO_5034139323" evidence="8">
    <location>
        <begin position="26"/>
        <end position="251"/>
    </location>
</feature>
<dbReference type="GO" id="GO:0016020">
    <property type="term" value="C:membrane"/>
    <property type="evidence" value="ECO:0007669"/>
    <property type="project" value="UniProtKB-SubCell"/>
</dbReference>
<feature type="domain" description="Ig-like" evidence="9">
    <location>
        <begin position="26"/>
        <end position="120"/>
    </location>
</feature>
<dbReference type="SMART" id="SM00407">
    <property type="entry name" value="IGc1"/>
    <property type="match status" value="1"/>
</dbReference>
<evidence type="ECO:0000256" key="2">
    <source>
        <dbReference type="ARBA" id="ARBA00022692"/>
    </source>
</evidence>
<protein>
    <submittedName>
        <fullName evidence="10">Immunoglobulin lambda-1 light chain-like</fullName>
    </submittedName>
</protein>
<dbReference type="PANTHER" id="PTHR19256">
    <property type="entry name" value="T-CELL RECEPTOR GAMMA CHAIN"/>
    <property type="match status" value="1"/>
</dbReference>
<feature type="signal peptide" evidence="8">
    <location>
        <begin position="1"/>
        <end position="25"/>
    </location>
</feature>
<dbReference type="Ensembl" id="ENSECRT00000017360.1">
    <property type="protein sequence ID" value="ENSECRP00000017037.1"/>
    <property type="gene ID" value="ENSECRG00000011340.1"/>
</dbReference>